<protein>
    <recommendedName>
        <fullName evidence="1">BTB domain-containing protein</fullName>
    </recommendedName>
</protein>
<comment type="caution">
    <text evidence="2">The sequence shown here is derived from an EMBL/GenBank/DDBJ whole genome shotgun (WGS) entry which is preliminary data.</text>
</comment>
<accession>A0A8X6KJ74</accession>
<gene>
    <name evidence="2" type="ORF">TNIN_44031</name>
</gene>
<dbReference type="InterPro" id="IPR000210">
    <property type="entry name" value="BTB/POZ_dom"/>
</dbReference>
<evidence type="ECO:0000313" key="2">
    <source>
        <dbReference type="EMBL" id="GFS53003.1"/>
    </source>
</evidence>
<reference evidence="2" key="1">
    <citation type="submission" date="2020-08" db="EMBL/GenBank/DDBJ databases">
        <title>Multicomponent nature underlies the extraordinary mechanical properties of spider dragline silk.</title>
        <authorList>
            <person name="Kono N."/>
            <person name="Nakamura H."/>
            <person name="Mori M."/>
            <person name="Yoshida Y."/>
            <person name="Ohtoshi R."/>
            <person name="Malay A.D."/>
            <person name="Moran D.A.P."/>
            <person name="Tomita M."/>
            <person name="Numata K."/>
            <person name="Arakawa K."/>
        </authorList>
    </citation>
    <scope>NUCLEOTIDE SEQUENCE</scope>
</reference>
<keyword evidence="3" id="KW-1185">Reference proteome</keyword>
<evidence type="ECO:0000313" key="3">
    <source>
        <dbReference type="Proteomes" id="UP000886998"/>
    </source>
</evidence>
<sequence length="499" mass="58102">MGFKKDFTYYWQIKNFSFAWKTWILSPEFFVDTIDDTVWRLVMVLRPPSFKDSIGCYLTRICDKADSVECRINYELEYLDGDGYSLLLKQFSGITFDKNYNPARKDVLLVLKNYISLPGDTLTIICRMWKDPWSLKDEGRCFAVTRIKVDKTSCAAFVENFGSLVPNIKRAICIKSASRDTAFASVNICVSEDGKICIEVIPIYNEISKVLKCIVILLGIEGKQLECCRDEFERPEKKSEDTPEQSFKFQLIHTKSELDRLFNGRSFYVQCEMEYSTEIDYSKIEKTEYALDLSKDMAMSNLKSIHSASVEDERLNYLKEGRLDHLKDDLMSFHQNNILCDIKVITRSESFFVHSLVLRARSAVFHNHFLNDFGRSINFIQVDLDPDIVHRMLLFLYSDSLEDLDTTIARRLYLVAITYEIPSLKRKCSLFLLENLQPSNCCDTLLLADKHQDRNMKAIIQDYIHQHDEEIYSSSEWNNFIKNNSLLAAETMCLKFKKK</sequence>
<dbReference type="PANTHER" id="PTHR24413">
    <property type="entry name" value="SPECKLE-TYPE POZ PROTEIN"/>
    <property type="match status" value="1"/>
</dbReference>
<dbReference type="SUPFAM" id="SSF49599">
    <property type="entry name" value="TRAF domain-like"/>
    <property type="match status" value="1"/>
</dbReference>
<dbReference type="Gene3D" id="1.25.40.420">
    <property type="match status" value="1"/>
</dbReference>
<dbReference type="Pfam" id="PF00651">
    <property type="entry name" value="BTB"/>
    <property type="match status" value="1"/>
</dbReference>
<dbReference type="Proteomes" id="UP000886998">
    <property type="component" value="Unassembled WGS sequence"/>
</dbReference>
<dbReference type="EMBL" id="BMAV01026747">
    <property type="protein sequence ID" value="GFS53003.1"/>
    <property type="molecule type" value="Genomic_DNA"/>
</dbReference>
<feature type="domain" description="BTB" evidence="1">
    <location>
        <begin position="340"/>
        <end position="405"/>
    </location>
</feature>
<dbReference type="PROSITE" id="PS50097">
    <property type="entry name" value="BTB"/>
    <property type="match status" value="1"/>
</dbReference>
<dbReference type="SMART" id="SM00225">
    <property type="entry name" value="BTB"/>
    <property type="match status" value="1"/>
</dbReference>
<proteinExistence type="predicted"/>
<dbReference type="InterPro" id="IPR011333">
    <property type="entry name" value="SKP1/BTB/POZ_sf"/>
</dbReference>
<name>A0A8X6KJ74_9ARAC</name>
<dbReference type="Gene3D" id="3.30.710.10">
    <property type="entry name" value="Potassium Channel Kv1.1, Chain A"/>
    <property type="match status" value="1"/>
</dbReference>
<dbReference type="CDD" id="cd18186">
    <property type="entry name" value="BTB_POZ_ZBTB_KLHL-like"/>
    <property type="match status" value="1"/>
</dbReference>
<dbReference type="SUPFAM" id="SSF54695">
    <property type="entry name" value="POZ domain"/>
    <property type="match status" value="1"/>
</dbReference>
<dbReference type="OrthoDB" id="7765169at2759"/>
<evidence type="ECO:0000259" key="1">
    <source>
        <dbReference type="PROSITE" id="PS50097"/>
    </source>
</evidence>
<organism evidence="2 3">
    <name type="scientific">Trichonephila inaurata madagascariensis</name>
    <dbReference type="NCBI Taxonomy" id="2747483"/>
    <lineage>
        <taxon>Eukaryota</taxon>
        <taxon>Metazoa</taxon>
        <taxon>Ecdysozoa</taxon>
        <taxon>Arthropoda</taxon>
        <taxon>Chelicerata</taxon>
        <taxon>Arachnida</taxon>
        <taxon>Araneae</taxon>
        <taxon>Araneomorphae</taxon>
        <taxon>Entelegynae</taxon>
        <taxon>Araneoidea</taxon>
        <taxon>Nephilidae</taxon>
        <taxon>Trichonephila</taxon>
        <taxon>Trichonephila inaurata</taxon>
    </lineage>
</organism>
<dbReference type="AlphaFoldDB" id="A0A8X6KJ74"/>